<evidence type="ECO:0000313" key="2">
    <source>
        <dbReference type="EMBL" id="ODB95990.1"/>
    </source>
</evidence>
<dbReference type="RefSeq" id="WP_069003240.1">
    <property type="nucleotide sequence ID" value="NZ_LVJW01000006.1"/>
</dbReference>
<gene>
    <name evidence="2" type="ORF">A3196_03980</name>
</gene>
<dbReference type="Gene3D" id="2.40.10.220">
    <property type="entry name" value="predicted glycosyltransferase like domains"/>
    <property type="match status" value="1"/>
</dbReference>
<dbReference type="Proteomes" id="UP000094849">
    <property type="component" value="Unassembled WGS sequence"/>
</dbReference>
<dbReference type="OrthoDB" id="5290589at2"/>
<sequence length="107" mass="11394">MNDFSEKRSFYRMAVNGPVKFRVNGDSAVSTGSVLNLSSSGLLIASEQEVPVNSSMTVQITPTQAITPPLTAQVEVVRNEPDSSVGNRIACRIIKLLADDEAGPGFP</sequence>
<dbReference type="InterPro" id="IPR009875">
    <property type="entry name" value="PilZ_domain"/>
</dbReference>
<dbReference type="EMBL" id="LVJZ01000003">
    <property type="protein sequence ID" value="ODB95990.1"/>
    <property type="molecule type" value="Genomic_DNA"/>
</dbReference>
<dbReference type="GO" id="GO:0035438">
    <property type="term" value="F:cyclic-di-GMP binding"/>
    <property type="evidence" value="ECO:0007669"/>
    <property type="project" value="InterPro"/>
</dbReference>
<name>A0A1E2UMN6_9GAMM</name>
<proteinExistence type="predicted"/>
<protein>
    <recommendedName>
        <fullName evidence="1">PilZ domain-containing protein</fullName>
    </recommendedName>
</protein>
<dbReference type="SUPFAM" id="SSF141371">
    <property type="entry name" value="PilZ domain-like"/>
    <property type="match status" value="1"/>
</dbReference>
<comment type="caution">
    <text evidence="2">The sequence shown here is derived from an EMBL/GenBank/DDBJ whole genome shotgun (WGS) entry which is preliminary data.</text>
</comment>
<keyword evidence="3" id="KW-1185">Reference proteome</keyword>
<accession>A0A1E2UMN6</accession>
<dbReference type="AlphaFoldDB" id="A0A1E2UMN6"/>
<evidence type="ECO:0000259" key="1">
    <source>
        <dbReference type="Pfam" id="PF07238"/>
    </source>
</evidence>
<dbReference type="Pfam" id="PF07238">
    <property type="entry name" value="PilZ"/>
    <property type="match status" value="1"/>
</dbReference>
<feature type="domain" description="PilZ" evidence="1">
    <location>
        <begin position="6"/>
        <end position="100"/>
    </location>
</feature>
<evidence type="ECO:0000313" key="3">
    <source>
        <dbReference type="Proteomes" id="UP000094849"/>
    </source>
</evidence>
<organism evidence="2 3">
    <name type="scientific">Candidatus Thiodiazotropha endoloripes</name>
    <dbReference type="NCBI Taxonomy" id="1818881"/>
    <lineage>
        <taxon>Bacteria</taxon>
        <taxon>Pseudomonadati</taxon>
        <taxon>Pseudomonadota</taxon>
        <taxon>Gammaproteobacteria</taxon>
        <taxon>Chromatiales</taxon>
        <taxon>Sedimenticolaceae</taxon>
        <taxon>Candidatus Thiodiazotropha</taxon>
    </lineage>
</organism>
<reference evidence="2 3" key="1">
    <citation type="submission" date="2016-03" db="EMBL/GenBank/DDBJ databases">
        <title>Chemosynthetic sulphur-oxidizing symbionts of marine invertebrate animals are capable of nitrogen fixation.</title>
        <authorList>
            <person name="Petersen J.M."/>
            <person name="Kemper A."/>
            <person name="Gruber-Vodicka H."/>
            <person name="Cardini U."/>
            <person name="Geest Mvander."/>
            <person name="Kleiner M."/>
            <person name="Bulgheresi S."/>
            <person name="Fussmann M."/>
            <person name="Herbold C."/>
            <person name="Seah B.K.B."/>
            <person name="Antony C.Paul."/>
            <person name="Liu D."/>
            <person name="Belitz A."/>
            <person name="Weber M."/>
        </authorList>
    </citation>
    <scope>NUCLEOTIDE SEQUENCE [LARGE SCALE GENOMIC DNA]</scope>
    <source>
        <strain evidence="2">G_D</strain>
    </source>
</reference>